<name>A0ACC3BLT3_PYRYE</name>
<evidence type="ECO:0000313" key="2">
    <source>
        <dbReference type="Proteomes" id="UP000798662"/>
    </source>
</evidence>
<comment type="caution">
    <text evidence="1">The sequence shown here is derived from an EMBL/GenBank/DDBJ whole genome shotgun (WGS) entry which is preliminary data.</text>
</comment>
<proteinExistence type="predicted"/>
<dbReference type="Proteomes" id="UP000798662">
    <property type="component" value="Chromosome 1"/>
</dbReference>
<organism evidence="1 2">
    <name type="scientific">Pyropia yezoensis</name>
    <name type="common">Susabi-nori</name>
    <name type="synonym">Porphyra yezoensis</name>
    <dbReference type="NCBI Taxonomy" id="2788"/>
    <lineage>
        <taxon>Eukaryota</taxon>
        <taxon>Rhodophyta</taxon>
        <taxon>Bangiophyceae</taxon>
        <taxon>Bangiales</taxon>
        <taxon>Bangiaceae</taxon>
        <taxon>Pyropia</taxon>
    </lineage>
</organism>
<gene>
    <name evidence="1" type="ORF">I4F81_001184</name>
</gene>
<dbReference type="EMBL" id="CM020618">
    <property type="protein sequence ID" value="KAK1858583.1"/>
    <property type="molecule type" value="Genomic_DNA"/>
</dbReference>
<sequence>MSAMNIDRALDDIVKESRAMRRSTKKSDAGASGATAAPPAAAMEGTGARKSRRRKRKSGGERGTAAMDAESARMNDSLSRKSPNKGRGGVISKRSTRSRGGGLSSAAAAAVARAGAMEIERKAAAAAAASGSKANAGYKIVVHNLHHGVTNGDINDLFSGVGKLQRALVIYDGRGHSTGVAEVVFVRRDDALESIKRYNGVPLDNKPLRISLASADSPTSRTAGAPLPTLNTRAKGKKLAVAVDKSRVASAAAAAAASSGHGSGSAVASDAVPTEAEKDVLPAPVKWINGVAVGLAIGLTDRLFAGKEPVRRFWVLEVVARCPYFSYLCVLHCYESLGLRSRSSRLTSRLRAHFAEADNEAMHTQVMEDLGGGTAWVDRFIAQHVALIYFWLGVVIFAASPAAAYDFNRRVEEHAFHTYDDFLRSGAADAWRDVPAPAVAAEYYAKVDCLTAEGLSVAPSSPDADELCAPVASLYDVFVRIRDDEAHHADSLSSYGRQQLG</sequence>
<evidence type="ECO:0000313" key="1">
    <source>
        <dbReference type="EMBL" id="KAK1858583.1"/>
    </source>
</evidence>
<keyword evidence="2" id="KW-1185">Reference proteome</keyword>
<reference evidence="1" key="1">
    <citation type="submission" date="2019-11" db="EMBL/GenBank/DDBJ databases">
        <title>Nori genome reveals adaptations in red seaweeds to the harsh intertidal environment.</title>
        <authorList>
            <person name="Wang D."/>
            <person name="Mao Y."/>
        </authorList>
    </citation>
    <scope>NUCLEOTIDE SEQUENCE</scope>
    <source>
        <tissue evidence="1">Gametophyte</tissue>
    </source>
</reference>
<protein>
    <submittedName>
        <fullName evidence="1">Uncharacterized protein</fullName>
    </submittedName>
</protein>
<accession>A0ACC3BLT3</accession>